<dbReference type="EMBL" id="AFRT01000602">
    <property type="protein sequence ID" value="ELU43162.1"/>
    <property type="molecule type" value="Genomic_DNA"/>
</dbReference>
<accession>L8X230</accession>
<feature type="compositionally biased region" description="Polar residues" evidence="2">
    <location>
        <begin position="470"/>
        <end position="483"/>
    </location>
</feature>
<feature type="region of interest" description="Disordered" evidence="2">
    <location>
        <begin position="425"/>
        <end position="540"/>
    </location>
</feature>
<sequence>MSGMRVRTRSLSSTQVLGSTRPTSPTYSVTTNTTDARDLAGRAERIITKADLKASAEAYEQSFLSRCPGWSLSCERQVCRGDREVLKVTFDEVIFPSFAQTHDRLKGPSDACGKDLQVCLARQFTLSLQAHICLTRLGCCRTSSYATAVATYTSTQAKRSHLADLISNHEQILEHTIVHKFEIPLRQELQAYKAAVAERTAEYERASTEKSRLIQKTEADNMRVDLNSFRAALASLQAQVNDLDKLKSDYYQQVLEHEQQIWDGVLVRSTMDVYDRITAKASDPSLEHILASVPDPFDEYASQAPAPDAIFSILAPLEIMSGVKTPGETTAPGSASSSAGNSNSGGGLTSAPPSENGLNAWIDKHSEWTENTRRYSLPLMGSSGSSSSGTGGYPTSQSQHLPYAVAASSPLASPPLIGMIEGVRRREGSGGSGFGSREPSVERHEDAGGWASYALPPRSRVQSMERGPTLLSQASAPTLNANGRTGVALDGPTPTAPNFSISETGNGDTVGKEGEKDDAASESGTTVVAAGTDDDRKTIR</sequence>
<feature type="compositionally biased region" description="Polar residues" evidence="2">
    <location>
        <begin position="496"/>
        <end position="507"/>
    </location>
</feature>
<dbReference type="Proteomes" id="UP000011668">
    <property type="component" value="Unassembled WGS sequence"/>
</dbReference>
<organism evidence="3 4">
    <name type="scientific">Thanatephorus cucumeris (strain AG1-IA)</name>
    <name type="common">Rice sheath blight fungus</name>
    <name type="synonym">Rhizoctonia solani</name>
    <dbReference type="NCBI Taxonomy" id="983506"/>
    <lineage>
        <taxon>Eukaryota</taxon>
        <taxon>Fungi</taxon>
        <taxon>Dikarya</taxon>
        <taxon>Basidiomycota</taxon>
        <taxon>Agaricomycotina</taxon>
        <taxon>Agaricomycetes</taxon>
        <taxon>Cantharellales</taxon>
        <taxon>Ceratobasidiaceae</taxon>
        <taxon>Rhizoctonia</taxon>
        <taxon>Rhizoctonia solani AG-1</taxon>
    </lineage>
</organism>
<evidence type="ECO:0000256" key="2">
    <source>
        <dbReference type="SAM" id="MobiDB-lite"/>
    </source>
</evidence>
<dbReference type="OMA" id="HSEWTEN"/>
<dbReference type="InterPro" id="IPR027267">
    <property type="entry name" value="AH/BAR_dom_sf"/>
</dbReference>
<dbReference type="GO" id="GO:0005543">
    <property type="term" value="F:phospholipid binding"/>
    <property type="evidence" value="ECO:0007669"/>
    <property type="project" value="InterPro"/>
</dbReference>
<feature type="coiled-coil region" evidence="1">
    <location>
        <begin position="219"/>
        <end position="253"/>
    </location>
</feature>
<feature type="region of interest" description="Disordered" evidence="2">
    <location>
        <begin position="1"/>
        <end position="32"/>
    </location>
</feature>
<dbReference type="AlphaFoldDB" id="L8X230"/>
<feature type="compositionally biased region" description="Basic and acidic residues" evidence="2">
    <location>
        <begin position="510"/>
        <end position="519"/>
    </location>
</feature>
<evidence type="ECO:0000313" key="4">
    <source>
        <dbReference type="Proteomes" id="UP000011668"/>
    </source>
</evidence>
<feature type="compositionally biased region" description="Polar residues" evidence="2">
    <location>
        <begin position="9"/>
        <end position="21"/>
    </location>
</feature>
<proteinExistence type="predicted"/>
<dbReference type="OrthoDB" id="5594612at2759"/>
<comment type="caution">
    <text evidence="3">The sequence shown here is derived from an EMBL/GenBank/DDBJ whole genome shotgun (WGS) entry which is preliminary data.</text>
</comment>
<dbReference type="GO" id="GO:0000329">
    <property type="term" value="C:fungal-type vacuole membrane"/>
    <property type="evidence" value="ECO:0007669"/>
    <property type="project" value="InterPro"/>
</dbReference>
<dbReference type="Gene3D" id="1.20.1270.60">
    <property type="entry name" value="Arfaptin homology (AH) domain/BAR domain"/>
    <property type="match status" value="1"/>
</dbReference>
<reference evidence="3 4" key="1">
    <citation type="journal article" date="2013" name="Nat. Commun.">
        <title>The evolution and pathogenic mechanisms of the rice sheath blight pathogen.</title>
        <authorList>
            <person name="Zheng A."/>
            <person name="Lin R."/>
            <person name="Xu L."/>
            <person name="Qin P."/>
            <person name="Tang C."/>
            <person name="Ai P."/>
            <person name="Zhang D."/>
            <person name="Liu Y."/>
            <person name="Sun Z."/>
            <person name="Feng H."/>
            <person name="Wang Y."/>
            <person name="Chen Y."/>
            <person name="Liang X."/>
            <person name="Fu R."/>
            <person name="Li Q."/>
            <person name="Zhang J."/>
            <person name="Yu X."/>
            <person name="Xie Z."/>
            <person name="Ding L."/>
            <person name="Guan P."/>
            <person name="Tang J."/>
            <person name="Liang Y."/>
            <person name="Wang S."/>
            <person name="Deng Q."/>
            <person name="Li S."/>
            <person name="Zhu J."/>
            <person name="Wang L."/>
            <person name="Liu H."/>
            <person name="Li P."/>
        </authorList>
    </citation>
    <scope>NUCLEOTIDE SEQUENCE [LARGE SCALE GENOMIC DNA]</scope>
    <source>
        <strain evidence="4">AG-1 IA</strain>
    </source>
</reference>
<feature type="region of interest" description="Disordered" evidence="2">
    <location>
        <begin position="377"/>
        <end position="397"/>
    </location>
</feature>
<dbReference type="GO" id="GO:0042144">
    <property type="term" value="P:vacuole fusion, non-autophagic"/>
    <property type="evidence" value="ECO:0007669"/>
    <property type="project" value="InterPro"/>
</dbReference>
<dbReference type="PANTHER" id="PTHR38407">
    <property type="entry name" value="PROTEIN IVY1"/>
    <property type="match status" value="1"/>
</dbReference>
<evidence type="ECO:0000313" key="3">
    <source>
        <dbReference type="EMBL" id="ELU43162.1"/>
    </source>
</evidence>
<protein>
    <submittedName>
        <fullName evidence="3">Uncharacterized protein</fullName>
    </submittedName>
</protein>
<feature type="compositionally biased region" description="Low complexity" evidence="2">
    <location>
        <begin position="333"/>
        <end position="342"/>
    </location>
</feature>
<feature type="compositionally biased region" description="Low complexity" evidence="2">
    <location>
        <begin position="22"/>
        <end position="32"/>
    </location>
</feature>
<gene>
    <name evidence="3" type="ORF">AG1IA_02802</name>
</gene>
<dbReference type="HOGENOM" id="CLU_029202_0_0_1"/>
<name>L8X230_THACA</name>
<dbReference type="PANTHER" id="PTHR38407:SF1">
    <property type="entry name" value="PROTEIN IVY1"/>
    <property type="match status" value="1"/>
</dbReference>
<dbReference type="STRING" id="983506.L8X230"/>
<feature type="region of interest" description="Disordered" evidence="2">
    <location>
        <begin position="324"/>
        <end position="359"/>
    </location>
</feature>
<dbReference type="InterPro" id="IPR037470">
    <property type="entry name" value="IVY1"/>
</dbReference>
<keyword evidence="4" id="KW-1185">Reference proteome</keyword>
<keyword evidence="1" id="KW-0175">Coiled coil</keyword>
<evidence type="ECO:0000256" key="1">
    <source>
        <dbReference type="SAM" id="Coils"/>
    </source>
</evidence>